<dbReference type="SUPFAM" id="SSF55785">
    <property type="entry name" value="PYP-like sensor domain (PAS domain)"/>
    <property type="match status" value="1"/>
</dbReference>
<keyword evidence="4 9" id="KW-0418">Kinase</keyword>
<keyword evidence="5" id="KW-0067">ATP-binding</keyword>
<proteinExistence type="predicted"/>
<keyword evidence="6" id="KW-0902">Two-component regulatory system</keyword>
<feature type="domain" description="Histidine kinase" evidence="7">
    <location>
        <begin position="176"/>
        <end position="375"/>
    </location>
</feature>
<reference evidence="9 10" key="1">
    <citation type="submission" date="2018-02" db="EMBL/GenBank/DDBJ databases">
        <title>Complete genome of Nitrosopumilus ureaphilus PS0.</title>
        <authorList>
            <person name="Qin W."/>
            <person name="Zheng Y."/>
            <person name="Stahl D.A."/>
        </authorList>
    </citation>
    <scope>NUCLEOTIDE SEQUENCE [LARGE SCALE GENOMIC DNA]</scope>
    <source>
        <strain evidence="9 10">PS0</strain>
    </source>
</reference>
<dbReference type="KEGG" id="nue:C5F50_07245"/>
<dbReference type="PANTHER" id="PTHR43065">
    <property type="entry name" value="SENSOR HISTIDINE KINASE"/>
    <property type="match status" value="1"/>
</dbReference>
<dbReference type="NCBIfam" id="TIGR00229">
    <property type="entry name" value="sensory_box"/>
    <property type="match status" value="1"/>
</dbReference>
<dbReference type="SMART" id="SM00388">
    <property type="entry name" value="HisKA"/>
    <property type="match status" value="1"/>
</dbReference>
<gene>
    <name evidence="9" type="ORF">C5F50_07245</name>
</gene>
<dbReference type="InterPro" id="IPR005467">
    <property type="entry name" value="His_kinase_dom"/>
</dbReference>
<keyword evidence="3" id="KW-0547">Nucleotide-binding</keyword>
<dbReference type="CDD" id="cd00075">
    <property type="entry name" value="HATPase"/>
    <property type="match status" value="1"/>
</dbReference>
<evidence type="ECO:0000256" key="4">
    <source>
        <dbReference type="ARBA" id="ARBA00022777"/>
    </source>
</evidence>
<dbReference type="Gene3D" id="3.30.450.20">
    <property type="entry name" value="PAS domain"/>
    <property type="match status" value="1"/>
</dbReference>
<dbReference type="InterPro" id="IPR035965">
    <property type="entry name" value="PAS-like_dom_sf"/>
</dbReference>
<dbReference type="PROSITE" id="PS50112">
    <property type="entry name" value="PAS"/>
    <property type="match status" value="1"/>
</dbReference>
<dbReference type="Proteomes" id="UP000509478">
    <property type="component" value="Chromosome"/>
</dbReference>
<evidence type="ECO:0000256" key="2">
    <source>
        <dbReference type="ARBA" id="ARBA00022679"/>
    </source>
</evidence>
<dbReference type="AlphaFoldDB" id="A0A7D5M634"/>
<keyword evidence="2" id="KW-0808">Transferase</keyword>
<dbReference type="GO" id="GO:0000155">
    <property type="term" value="F:phosphorelay sensor kinase activity"/>
    <property type="evidence" value="ECO:0007669"/>
    <property type="project" value="InterPro"/>
</dbReference>
<dbReference type="Pfam" id="PF13426">
    <property type="entry name" value="PAS_9"/>
    <property type="match status" value="1"/>
</dbReference>
<dbReference type="InterPro" id="IPR004358">
    <property type="entry name" value="Sig_transdc_His_kin-like_C"/>
</dbReference>
<dbReference type="SMART" id="SM00086">
    <property type="entry name" value="PAC"/>
    <property type="match status" value="1"/>
</dbReference>
<dbReference type="PROSITE" id="PS50109">
    <property type="entry name" value="HIS_KIN"/>
    <property type="match status" value="1"/>
</dbReference>
<evidence type="ECO:0000313" key="10">
    <source>
        <dbReference type="Proteomes" id="UP000509478"/>
    </source>
</evidence>
<evidence type="ECO:0000259" key="8">
    <source>
        <dbReference type="PROSITE" id="PS50112"/>
    </source>
</evidence>
<accession>A0A7D5M634</accession>
<dbReference type="Pfam" id="PF00512">
    <property type="entry name" value="HisKA"/>
    <property type="match status" value="1"/>
</dbReference>
<dbReference type="PRINTS" id="PR00344">
    <property type="entry name" value="BCTRLSENSOR"/>
</dbReference>
<dbReference type="InterPro" id="IPR003661">
    <property type="entry name" value="HisK_dim/P_dom"/>
</dbReference>
<dbReference type="PANTHER" id="PTHR43065:SF10">
    <property type="entry name" value="PEROXIDE STRESS-ACTIVATED HISTIDINE KINASE MAK3"/>
    <property type="match status" value="1"/>
</dbReference>
<dbReference type="InterPro" id="IPR000014">
    <property type="entry name" value="PAS"/>
</dbReference>
<evidence type="ECO:0000313" key="9">
    <source>
        <dbReference type="EMBL" id="QLH06891.1"/>
    </source>
</evidence>
<feature type="domain" description="PAS" evidence="8">
    <location>
        <begin position="32"/>
        <end position="71"/>
    </location>
</feature>
<dbReference type="Pfam" id="PF02518">
    <property type="entry name" value="HATPase_c"/>
    <property type="match status" value="1"/>
</dbReference>
<evidence type="ECO:0000256" key="3">
    <source>
        <dbReference type="ARBA" id="ARBA00022741"/>
    </source>
</evidence>
<organism evidence="9 10">
    <name type="scientific">Nitrosopumilus ureiphilus</name>
    <dbReference type="NCBI Taxonomy" id="1470067"/>
    <lineage>
        <taxon>Archaea</taxon>
        <taxon>Nitrososphaerota</taxon>
        <taxon>Nitrososphaeria</taxon>
        <taxon>Nitrosopumilales</taxon>
        <taxon>Nitrosopumilaceae</taxon>
        <taxon>Nitrosopumilus</taxon>
    </lineage>
</organism>
<evidence type="ECO:0000256" key="6">
    <source>
        <dbReference type="ARBA" id="ARBA00023012"/>
    </source>
</evidence>
<dbReference type="CDD" id="cd00082">
    <property type="entry name" value="HisKA"/>
    <property type="match status" value="1"/>
</dbReference>
<sequence>MNQNSLENLLTRESLDISHLENALNSHILLSITDLEGKIIYVNENFAKSLNFSKDEILGKTHRIFKSNNHPVQFYRTLWDTINSGKVWSGAILNKCKDGKTIWLKTKIFPVSKAGKITHFISVRTDITENIHYAEMLQVAQNLLQKQNMDLFEELEKNKIAMKHHRFSVIGEIASKMAHDLRNPLSILRASLENMQLLYGFIPSSEKIFVRMDNAIDRIAHQVEDVLDFIKSKELEKESSSIDDLISESLLLQKIPEKIMIKKNYDDFSINCDYIMMCTTIKNLVHNAIHACGEQGVIEIIASEKNDSAIISITDSGSGIPDENIQKIFEPLFTTKQRGTGLGLASVKNTIERHGGKISVKNNPTTFTMILPQND</sequence>
<dbReference type="SMART" id="SM00387">
    <property type="entry name" value="HATPase_c"/>
    <property type="match status" value="1"/>
</dbReference>
<protein>
    <submittedName>
        <fullName evidence="9">PAS domain-containing sensor histidine kinase</fullName>
    </submittedName>
</protein>
<name>A0A7D5M634_9ARCH</name>
<evidence type="ECO:0000256" key="5">
    <source>
        <dbReference type="ARBA" id="ARBA00022840"/>
    </source>
</evidence>
<dbReference type="InterPro" id="IPR001610">
    <property type="entry name" value="PAC"/>
</dbReference>
<dbReference type="Gene3D" id="3.30.565.10">
    <property type="entry name" value="Histidine kinase-like ATPase, C-terminal domain"/>
    <property type="match status" value="1"/>
</dbReference>
<dbReference type="SUPFAM" id="SSF47384">
    <property type="entry name" value="Homodimeric domain of signal transducing histidine kinase"/>
    <property type="match status" value="1"/>
</dbReference>
<dbReference type="SUPFAM" id="SSF55874">
    <property type="entry name" value="ATPase domain of HSP90 chaperone/DNA topoisomerase II/histidine kinase"/>
    <property type="match status" value="1"/>
</dbReference>
<evidence type="ECO:0000259" key="7">
    <source>
        <dbReference type="PROSITE" id="PS50109"/>
    </source>
</evidence>
<dbReference type="CDD" id="cd00130">
    <property type="entry name" value="PAS"/>
    <property type="match status" value="1"/>
</dbReference>
<dbReference type="InterPro" id="IPR003594">
    <property type="entry name" value="HATPase_dom"/>
</dbReference>
<dbReference type="Gene3D" id="1.10.287.130">
    <property type="match status" value="1"/>
</dbReference>
<dbReference type="InterPro" id="IPR036097">
    <property type="entry name" value="HisK_dim/P_sf"/>
</dbReference>
<keyword evidence="1" id="KW-0597">Phosphoprotein</keyword>
<dbReference type="InterPro" id="IPR036890">
    <property type="entry name" value="HATPase_C_sf"/>
</dbReference>
<evidence type="ECO:0000256" key="1">
    <source>
        <dbReference type="ARBA" id="ARBA00022553"/>
    </source>
</evidence>
<keyword evidence="10" id="KW-1185">Reference proteome</keyword>
<dbReference type="EMBL" id="CP026995">
    <property type="protein sequence ID" value="QLH06891.1"/>
    <property type="molecule type" value="Genomic_DNA"/>
</dbReference>
<dbReference type="GO" id="GO:0005524">
    <property type="term" value="F:ATP binding"/>
    <property type="evidence" value="ECO:0007669"/>
    <property type="project" value="UniProtKB-KW"/>
</dbReference>